<keyword evidence="1" id="KW-0472">Membrane</keyword>
<sequence>MGWNRIELKSIGRGNFQKNYGTCVLVSLVYAILAGLRATLSKERGREFIFDFFGLWSIGIAVTALLLGVFVIAVLEVGSCRFYVENRDYNAPMEKLFFGFQCGHYGNVVWVIFLRNVFLFLWTLLLIIPGIVKAYEYRMVPYILAEQPDINYSDAFSISKQMMDGQKMDTFILDLSFIGWTLLETITCGLTGIFWSQPYIDAVNGELYVWLRDDWMRRQGRTM</sequence>
<proteinExistence type="predicted"/>
<reference evidence="2" key="2">
    <citation type="submission" date="2021-04" db="EMBL/GenBank/DDBJ databases">
        <authorList>
            <person name="Gilroy R."/>
        </authorList>
    </citation>
    <scope>NUCLEOTIDE SEQUENCE</scope>
    <source>
        <strain evidence="2">1068</strain>
    </source>
</reference>
<keyword evidence="1" id="KW-1133">Transmembrane helix</keyword>
<comment type="caution">
    <text evidence="2">The sequence shown here is derived from an EMBL/GenBank/DDBJ whole genome shotgun (WGS) entry which is preliminary data.</text>
</comment>
<dbReference type="Pfam" id="PF06161">
    <property type="entry name" value="DUF975"/>
    <property type="match status" value="1"/>
</dbReference>
<feature type="transmembrane region" description="Helical" evidence="1">
    <location>
        <begin position="20"/>
        <end position="40"/>
    </location>
</feature>
<evidence type="ECO:0000256" key="1">
    <source>
        <dbReference type="SAM" id="Phobius"/>
    </source>
</evidence>
<accession>A0A9D2FQ49</accession>
<keyword evidence="1" id="KW-0812">Transmembrane</keyword>
<feature type="transmembrane region" description="Helical" evidence="1">
    <location>
        <begin position="52"/>
        <end position="75"/>
    </location>
</feature>
<dbReference type="Proteomes" id="UP000824056">
    <property type="component" value="Unassembled WGS sequence"/>
</dbReference>
<name>A0A9D2FQ49_9FIRM</name>
<dbReference type="PANTHER" id="PTHR40076:SF1">
    <property type="entry name" value="MEMBRANE PROTEIN"/>
    <property type="match status" value="1"/>
</dbReference>
<evidence type="ECO:0000313" key="2">
    <source>
        <dbReference type="EMBL" id="HIZ64636.1"/>
    </source>
</evidence>
<feature type="transmembrane region" description="Helical" evidence="1">
    <location>
        <begin position="119"/>
        <end position="135"/>
    </location>
</feature>
<dbReference type="EMBL" id="DXBG01000036">
    <property type="protein sequence ID" value="HIZ64636.1"/>
    <property type="molecule type" value="Genomic_DNA"/>
</dbReference>
<evidence type="ECO:0000313" key="3">
    <source>
        <dbReference type="Proteomes" id="UP000824056"/>
    </source>
</evidence>
<reference evidence="2" key="1">
    <citation type="journal article" date="2021" name="PeerJ">
        <title>Extensive microbial diversity within the chicken gut microbiome revealed by metagenomics and culture.</title>
        <authorList>
            <person name="Gilroy R."/>
            <person name="Ravi A."/>
            <person name="Getino M."/>
            <person name="Pursley I."/>
            <person name="Horton D.L."/>
            <person name="Alikhan N.F."/>
            <person name="Baker D."/>
            <person name="Gharbi K."/>
            <person name="Hall N."/>
            <person name="Watson M."/>
            <person name="Adriaenssens E.M."/>
            <person name="Foster-Nyarko E."/>
            <person name="Jarju S."/>
            <person name="Secka A."/>
            <person name="Antonio M."/>
            <person name="Oren A."/>
            <person name="Chaudhuri R.R."/>
            <person name="La Ragione R."/>
            <person name="Hildebrand F."/>
            <person name="Pallen M.J."/>
        </authorList>
    </citation>
    <scope>NUCLEOTIDE SEQUENCE</scope>
    <source>
        <strain evidence="2">1068</strain>
    </source>
</reference>
<organism evidence="2 3">
    <name type="scientific">Candidatus Blautia pullicola</name>
    <dbReference type="NCBI Taxonomy" id="2838498"/>
    <lineage>
        <taxon>Bacteria</taxon>
        <taxon>Bacillati</taxon>
        <taxon>Bacillota</taxon>
        <taxon>Clostridia</taxon>
        <taxon>Lachnospirales</taxon>
        <taxon>Lachnospiraceae</taxon>
        <taxon>Blautia</taxon>
    </lineage>
</organism>
<gene>
    <name evidence="2" type="ORF">H9809_01825</name>
</gene>
<protein>
    <submittedName>
        <fullName evidence="2">DUF975 family protein</fullName>
    </submittedName>
</protein>
<feature type="transmembrane region" description="Helical" evidence="1">
    <location>
        <begin position="171"/>
        <end position="195"/>
    </location>
</feature>
<dbReference type="InterPro" id="IPR010380">
    <property type="entry name" value="DUF975"/>
</dbReference>
<dbReference type="PANTHER" id="PTHR40076">
    <property type="entry name" value="MEMBRANE PROTEIN-RELATED"/>
    <property type="match status" value="1"/>
</dbReference>
<dbReference type="AlphaFoldDB" id="A0A9D2FQ49"/>